<dbReference type="InterPro" id="IPR036259">
    <property type="entry name" value="MFS_trans_sf"/>
</dbReference>
<keyword evidence="6 7" id="KW-0472">Membrane</keyword>
<evidence type="ECO:0000259" key="8">
    <source>
        <dbReference type="PROSITE" id="PS50850"/>
    </source>
</evidence>
<keyword evidence="4 7" id="KW-0812">Transmembrane</keyword>
<comment type="subcellular location">
    <subcellularLocation>
        <location evidence="1">Cell membrane</location>
        <topology evidence="1">Multi-pass membrane protein</topology>
    </subcellularLocation>
</comment>
<evidence type="ECO:0000256" key="1">
    <source>
        <dbReference type="ARBA" id="ARBA00004651"/>
    </source>
</evidence>
<feature type="transmembrane region" description="Helical" evidence="7">
    <location>
        <begin position="36"/>
        <end position="55"/>
    </location>
</feature>
<feature type="domain" description="Major facilitator superfamily (MFS) profile" evidence="8">
    <location>
        <begin position="1"/>
        <end position="438"/>
    </location>
</feature>
<proteinExistence type="predicted"/>
<dbReference type="NCBIfam" id="TIGR00711">
    <property type="entry name" value="efflux_EmrB"/>
    <property type="match status" value="1"/>
</dbReference>
<feature type="transmembrane region" description="Helical" evidence="7">
    <location>
        <begin position="120"/>
        <end position="143"/>
    </location>
</feature>
<keyword evidence="10" id="KW-1185">Reference proteome</keyword>
<feature type="transmembrane region" description="Helical" evidence="7">
    <location>
        <begin position="315"/>
        <end position="335"/>
    </location>
</feature>
<feature type="transmembrane region" description="Helical" evidence="7">
    <location>
        <begin position="250"/>
        <end position="275"/>
    </location>
</feature>
<evidence type="ECO:0000256" key="4">
    <source>
        <dbReference type="ARBA" id="ARBA00022692"/>
    </source>
</evidence>
<dbReference type="Gene3D" id="1.20.1720.10">
    <property type="entry name" value="Multidrug resistance protein D"/>
    <property type="match status" value="1"/>
</dbReference>
<dbReference type="Gene3D" id="1.20.1250.20">
    <property type="entry name" value="MFS general substrate transporter like domains"/>
    <property type="match status" value="1"/>
</dbReference>
<gene>
    <name evidence="9" type="ORF">MRZ06_00320</name>
</gene>
<feature type="transmembrane region" description="Helical" evidence="7">
    <location>
        <begin position="149"/>
        <end position="170"/>
    </location>
</feature>
<feature type="transmembrane region" description="Helical" evidence="7">
    <location>
        <begin position="182"/>
        <end position="201"/>
    </location>
</feature>
<feature type="transmembrane region" description="Helical" evidence="7">
    <location>
        <begin position="383"/>
        <end position="402"/>
    </location>
</feature>
<dbReference type="InterPro" id="IPR011701">
    <property type="entry name" value="MFS"/>
</dbReference>
<dbReference type="PROSITE" id="PS50850">
    <property type="entry name" value="MFS"/>
    <property type="match status" value="1"/>
</dbReference>
<dbReference type="EMBL" id="CP094348">
    <property type="protein sequence ID" value="UOB21545.1"/>
    <property type="molecule type" value="Genomic_DNA"/>
</dbReference>
<feature type="transmembrane region" description="Helical" evidence="7">
    <location>
        <begin position="207"/>
        <end position="229"/>
    </location>
</feature>
<reference evidence="9" key="1">
    <citation type="submission" date="2022-03" db="EMBL/GenBank/DDBJ databases">
        <authorList>
            <person name="Vrbovska V."/>
            <person name="Kovarovic V."/>
            <person name="Botka T."/>
            <person name="Pantucek R."/>
        </authorList>
    </citation>
    <scope>NUCLEOTIDE SEQUENCE</scope>
    <source>
        <strain evidence="9">CCM 2609</strain>
    </source>
</reference>
<organism evidence="9 10">
    <name type="scientific">Macrococcus armenti</name>
    <dbReference type="NCBI Taxonomy" id="2875764"/>
    <lineage>
        <taxon>Bacteria</taxon>
        <taxon>Bacillati</taxon>
        <taxon>Bacillota</taxon>
        <taxon>Bacilli</taxon>
        <taxon>Bacillales</taxon>
        <taxon>Staphylococcaceae</taxon>
        <taxon>Macrococcus</taxon>
    </lineage>
</organism>
<dbReference type="Proteomes" id="UP000830343">
    <property type="component" value="Chromosome"/>
</dbReference>
<feature type="transmembrane region" description="Helical" evidence="7">
    <location>
        <begin position="93"/>
        <end position="113"/>
    </location>
</feature>
<dbReference type="PANTHER" id="PTHR42718">
    <property type="entry name" value="MAJOR FACILITATOR SUPERFAMILY MULTIDRUG TRANSPORTER MFSC"/>
    <property type="match status" value="1"/>
</dbReference>
<keyword evidence="5 7" id="KW-1133">Transmembrane helix</keyword>
<keyword evidence="2" id="KW-0813">Transport</keyword>
<dbReference type="Pfam" id="PF07690">
    <property type="entry name" value="MFS_1"/>
    <property type="match status" value="1"/>
</dbReference>
<feature type="transmembrane region" description="Helical" evidence="7">
    <location>
        <begin position="341"/>
        <end position="362"/>
    </location>
</feature>
<dbReference type="PRINTS" id="PR01036">
    <property type="entry name" value="TCRTETB"/>
</dbReference>
<dbReference type="InterPro" id="IPR020846">
    <property type="entry name" value="MFS_dom"/>
</dbReference>
<feature type="transmembrane region" description="Helical" evidence="7">
    <location>
        <begin position="281"/>
        <end position="303"/>
    </location>
</feature>
<evidence type="ECO:0000256" key="2">
    <source>
        <dbReference type="ARBA" id="ARBA00022448"/>
    </source>
</evidence>
<sequence>MMIGAFIAVLNQTLLTTALPAIMKSLHLDMNTAQWLTTIFMLINGIMIPISAYLTSKYSTRRLFNTALILFMIGSFLCFIAPNFYVMLVGRSVQALGAGILMPLMQVVLLVSFPKEQRGLAMGIFGLIIGFAPAIGPTASGWIVNHYSWHMLFLAVLIIVLIDLIIGFFVVKNLTILSDPTLDIYSVITSTIGFGGILLGFSQAGRIGFMHISVVITLIIAFISLYLFIKRQYQLDVPMLEFRIFKDRQFTQSSLLIVIMFIIFIGGMTIMPMYIQNIRGFSALQSGLILLPGGLMMGIMAPVTGKMYDRVGGKILAIIGMSLITIGSIFISFLPTDASQLQITLAFLTIMTGNGFIMTPMTTHAMNTLSLMLIPHGSAMNSTMRQICAAIGTAVLVSIMGVHGQTNALDGFHFTYHIVTILAFVGLVMAFTLPNSRTK</sequence>
<accession>A0ABY3ZXA2</accession>
<dbReference type="PANTHER" id="PTHR42718:SF24">
    <property type="entry name" value="MAJOR FACILITATOR SUPERFAMILY (MFS) PROFILE DOMAIN-CONTAINING PROTEIN"/>
    <property type="match status" value="1"/>
</dbReference>
<evidence type="ECO:0000256" key="6">
    <source>
        <dbReference type="ARBA" id="ARBA00023136"/>
    </source>
</evidence>
<name>A0ABY3ZXA2_9STAP</name>
<keyword evidence="3" id="KW-1003">Cell membrane</keyword>
<reference evidence="9" key="2">
    <citation type="submission" date="2022-04" db="EMBL/GenBank/DDBJ databases">
        <title>Antimicrobial genetic elements in methicillin-resistant Macrococcus armenti.</title>
        <authorList>
            <person name="Keller J.E."/>
            <person name="Schwendener S."/>
            <person name="Pantucek R."/>
            <person name="Perreten V."/>
        </authorList>
    </citation>
    <scope>NUCLEOTIDE SEQUENCE</scope>
    <source>
        <strain evidence="9">CCM 2609</strain>
    </source>
</reference>
<feature type="transmembrane region" description="Helical" evidence="7">
    <location>
        <begin position="67"/>
        <end position="87"/>
    </location>
</feature>
<evidence type="ECO:0000256" key="3">
    <source>
        <dbReference type="ARBA" id="ARBA00022475"/>
    </source>
</evidence>
<feature type="transmembrane region" description="Helical" evidence="7">
    <location>
        <begin position="414"/>
        <end position="433"/>
    </location>
</feature>
<dbReference type="InterPro" id="IPR004638">
    <property type="entry name" value="EmrB-like"/>
</dbReference>
<evidence type="ECO:0000313" key="10">
    <source>
        <dbReference type="Proteomes" id="UP000830343"/>
    </source>
</evidence>
<protein>
    <submittedName>
        <fullName evidence="9">Multidrug efflux MFS transporter</fullName>
    </submittedName>
</protein>
<dbReference type="CDD" id="cd17503">
    <property type="entry name" value="MFS_LmrB_MDR_like"/>
    <property type="match status" value="1"/>
</dbReference>
<dbReference type="RefSeq" id="WP_243367235.1">
    <property type="nucleotide sequence ID" value="NZ_CP094348.1"/>
</dbReference>
<evidence type="ECO:0000256" key="5">
    <source>
        <dbReference type="ARBA" id="ARBA00022989"/>
    </source>
</evidence>
<evidence type="ECO:0000313" key="9">
    <source>
        <dbReference type="EMBL" id="UOB21545.1"/>
    </source>
</evidence>
<dbReference type="SUPFAM" id="SSF103473">
    <property type="entry name" value="MFS general substrate transporter"/>
    <property type="match status" value="1"/>
</dbReference>
<evidence type="ECO:0000256" key="7">
    <source>
        <dbReference type="SAM" id="Phobius"/>
    </source>
</evidence>